<dbReference type="EMBL" id="CAFBLX010000342">
    <property type="protein sequence ID" value="CAB4918659.1"/>
    <property type="molecule type" value="Genomic_DNA"/>
</dbReference>
<reference evidence="1" key="1">
    <citation type="submission" date="2020-05" db="EMBL/GenBank/DDBJ databases">
        <authorList>
            <person name="Chiriac C."/>
            <person name="Salcher M."/>
            <person name="Ghai R."/>
            <person name="Kavagutti S V."/>
        </authorList>
    </citation>
    <scope>NUCLEOTIDE SEQUENCE</scope>
</reference>
<accession>A0A6J7HSJ0</accession>
<sequence>MITEQISEVAYAEHNAYRPFASASAMPVHASSAPPAKSQEWVDETEIAASQCLPNRIHTGHIASQALR</sequence>
<name>A0A6J7HSJ0_9ZZZZ</name>
<gene>
    <name evidence="1" type="ORF">UFOPK3472_03460</name>
</gene>
<evidence type="ECO:0000313" key="1">
    <source>
        <dbReference type="EMBL" id="CAB4918659.1"/>
    </source>
</evidence>
<organism evidence="1">
    <name type="scientific">freshwater metagenome</name>
    <dbReference type="NCBI Taxonomy" id="449393"/>
    <lineage>
        <taxon>unclassified sequences</taxon>
        <taxon>metagenomes</taxon>
        <taxon>ecological metagenomes</taxon>
    </lineage>
</organism>
<protein>
    <submittedName>
        <fullName evidence="1">Unannotated protein</fullName>
    </submittedName>
</protein>
<dbReference type="AlphaFoldDB" id="A0A6J7HSJ0"/>
<proteinExistence type="predicted"/>